<dbReference type="InterPro" id="IPR041049">
    <property type="entry name" value="DUF5615"/>
</dbReference>
<sequence>MPYSRRYFCLSCLCSLGLDQVEDRQVWQYAKTNDFTIVTKDGDYNELLILFGFPPKIIWIRRGNCSTNEIENILRNHYLDIQDLTNTESLGLLTLY</sequence>
<feature type="domain" description="DUF5615" evidence="1">
    <location>
        <begin position="14"/>
        <end position="95"/>
    </location>
</feature>
<comment type="caution">
    <text evidence="2">The sequence shown here is derived from an EMBL/GenBank/DDBJ whole genome shotgun (WGS) entry which is preliminary data.</text>
</comment>
<evidence type="ECO:0000313" key="2">
    <source>
        <dbReference type="EMBL" id="MBD2317799.1"/>
    </source>
</evidence>
<reference evidence="2 3" key="1">
    <citation type="journal article" date="2020" name="ISME J.">
        <title>Comparative genomics reveals insights into cyanobacterial evolution and habitat adaptation.</title>
        <authorList>
            <person name="Chen M.Y."/>
            <person name="Teng W.K."/>
            <person name="Zhao L."/>
            <person name="Hu C.X."/>
            <person name="Zhou Y.K."/>
            <person name="Han B.P."/>
            <person name="Song L.R."/>
            <person name="Shu W.S."/>
        </authorList>
    </citation>
    <scope>NUCLEOTIDE SEQUENCE [LARGE SCALE GENOMIC DNA]</scope>
    <source>
        <strain evidence="2 3">FACHB-1050</strain>
    </source>
</reference>
<evidence type="ECO:0000259" key="1">
    <source>
        <dbReference type="Pfam" id="PF18480"/>
    </source>
</evidence>
<gene>
    <name evidence="2" type="ORF">H6G05_13205</name>
</gene>
<protein>
    <submittedName>
        <fullName evidence="2">DUF5615 family PIN-like protein</fullName>
    </submittedName>
</protein>
<name>A0ABR8CAV2_9CYAN</name>
<organism evidence="2 3">
    <name type="scientific">Phormidium tenue FACHB-1050</name>
    <dbReference type="NCBI Taxonomy" id="2692857"/>
    <lineage>
        <taxon>Bacteria</taxon>
        <taxon>Bacillati</taxon>
        <taxon>Cyanobacteriota</taxon>
        <taxon>Cyanophyceae</taxon>
        <taxon>Oscillatoriophycideae</taxon>
        <taxon>Oscillatoriales</taxon>
        <taxon>Oscillatoriaceae</taxon>
        <taxon>Phormidium</taxon>
    </lineage>
</organism>
<dbReference type="EMBL" id="JACJQY010000020">
    <property type="protein sequence ID" value="MBD2317799.1"/>
    <property type="molecule type" value="Genomic_DNA"/>
</dbReference>
<keyword evidence="3" id="KW-1185">Reference proteome</keyword>
<dbReference type="Proteomes" id="UP000618445">
    <property type="component" value="Unassembled WGS sequence"/>
</dbReference>
<dbReference type="Pfam" id="PF18480">
    <property type="entry name" value="DUF5615"/>
    <property type="match status" value="1"/>
</dbReference>
<accession>A0ABR8CAV2</accession>
<evidence type="ECO:0000313" key="3">
    <source>
        <dbReference type="Proteomes" id="UP000618445"/>
    </source>
</evidence>
<proteinExistence type="predicted"/>